<dbReference type="EMBL" id="CP031305">
    <property type="protein sequence ID" value="QCC54861.1"/>
    <property type="molecule type" value="Genomic_DNA"/>
</dbReference>
<dbReference type="AlphaFoldDB" id="A0A4D6HMN9"/>
<dbReference type="InterPro" id="IPR036388">
    <property type="entry name" value="WH-like_DNA-bd_sf"/>
</dbReference>
<protein>
    <submittedName>
        <fullName evidence="1">Winged helix-turn-helix domain-containing protein</fullName>
    </submittedName>
</protein>
<accession>A0A4D6HMN9</accession>
<name>A0A4D6HMN9_9EURY</name>
<dbReference type="KEGG" id="nbg:DV706_10545"/>
<evidence type="ECO:0000313" key="2">
    <source>
        <dbReference type="Proteomes" id="UP000296822"/>
    </source>
</evidence>
<dbReference type="Proteomes" id="UP000296822">
    <property type="component" value="Chromosome"/>
</dbReference>
<evidence type="ECO:0000313" key="1">
    <source>
        <dbReference type="EMBL" id="QCC54861.1"/>
    </source>
</evidence>
<dbReference type="GeneID" id="39851695"/>
<reference evidence="1 2" key="1">
    <citation type="journal article" date="2019" name="Nat. Commun.">
        <title>A new type of DNA phosphorothioation-based antiviral system in archaea.</title>
        <authorList>
            <person name="Xiong L."/>
            <person name="Liu S."/>
            <person name="Chen S."/>
            <person name="Xiao Y."/>
            <person name="Zhu B."/>
            <person name="Gao Y."/>
            <person name="Zhang Y."/>
            <person name="Chen B."/>
            <person name="Luo J."/>
            <person name="Deng Z."/>
            <person name="Chen X."/>
            <person name="Wang L."/>
            <person name="Chen S."/>
        </authorList>
    </citation>
    <scope>NUCLEOTIDE SEQUENCE [LARGE SCALE GENOMIC DNA]</scope>
    <source>
        <strain evidence="1 2">JCM 10635</strain>
    </source>
</reference>
<dbReference type="RefSeq" id="WP_006064658.1">
    <property type="nucleotide sequence ID" value="NZ_CP031305.1"/>
</dbReference>
<organism evidence="1 2">
    <name type="scientific">Natronorubrum bangense</name>
    <dbReference type="NCBI Taxonomy" id="61858"/>
    <lineage>
        <taxon>Archaea</taxon>
        <taxon>Methanobacteriati</taxon>
        <taxon>Methanobacteriota</taxon>
        <taxon>Stenosarchaea group</taxon>
        <taxon>Halobacteria</taxon>
        <taxon>Halobacteriales</taxon>
        <taxon>Natrialbaceae</taxon>
        <taxon>Natronorubrum</taxon>
    </lineage>
</organism>
<dbReference type="Gene3D" id="1.10.10.10">
    <property type="entry name" value="Winged helix-like DNA-binding domain superfamily/Winged helix DNA-binding domain"/>
    <property type="match status" value="1"/>
</dbReference>
<gene>
    <name evidence="1" type="ORF">DV706_10545</name>
</gene>
<proteinExistence type="predicted"/>
<sequence length="172" mass="20688">MTDNEQPNWDFKDRDIAILCELSSDPQLSSRELTNVLESKYDIDVSHVTVSESIRRMRDEGVFREAIIPNEEYYTFALFEFKFNTQQFEDNWRDAMEHIKNDKHTLFFFLSDGEYQWKTVMMFRSREQISKWIHNCYKEHGGVIANIRNSSVHNVLKFQTDPQIYKDLRDEQ</sequence>